<protein>
    <submittedName>
        <fullName evidence="3">Uncharacterized protein</fullName>
    </submittedName>
</protein>
<name>A0A7V4EBK9_UNCW3</name>
<dbReference type="SUPFAM" id="SSF46579">
    <property type="entry name" value="Prefoldin"/>
    <property type="match status" value="1"/>
</dbReference>
<dbReference type="Gene3D" id="1.20.5.170">
    <property type="match status" value="1"/>
</dbReference>
<evidence type="ECO:0000256" key="2">
    <source>
        <dbReference type="SAM" id="SignalP"/>
    </source>
</evidence>
<keyword evidence="2" id="KW-0732">Signal</keyword>
<comment type="caution">
    <text evidence="3">The sequence shown here is derived from an EMBL/GenBank/DDBJ whole genome shotgun (WGS) entry which is preliminary data.</text>
</comment>
<feature type="region of interest" description="Disordered" evidence="1">
    <location>
        <begin position="66"/>
        <end position="89"/>
    </location>
</feature>
<evidence type="ECO:0000256" key="1">
    <source>
        <dbReference type="SAM" id="MobiDB-lite"/>
    </source>
</evidence>
<accession>A0A7V4EBK9</accession>
<dbReference type="PROSITE" id="PS51257">
    <property type="entry name" value="PROKAR_LIPOPROTEIN"/>
    <property type="match status" value="1"/>
</dbReference>
<feature type="signal peptide" evidence="2">
    <location>
        <begin position="1"/>
        <end position="21"/>
    </location>
</feature>
<dbReference type="EMBL" id="DTAR01000165">
    <property type="protein sequence ID" value="HGM97804.1"/>
    <property type="molecule type" value="Genomic_DNA"/>
</dbReference>
<proteinExistence type="predicted"/>
<organism evidence="3">
    <name type="scientific">candidate division WOR-3 bacterium</name>
    <dbReference type="NCBI Taxonomy" id="2052148"/>
    <lineage>
        <taxon>Bacteria</taxon>
        <taxon>Bacteria division WOR-3</taxon>
    </lineage>
</organism>
<reference evidence="3" key="1">
    <citation type="journal article" date="2020" name="mSystems">
        <title>Genome- and Community-Level Interaction Insights into Carbon Utilization and Element Cycling Functions of Hydrothermarchaeota in Hydrothermal Sediment.</title>
        <authorList>
            <person name="Zhou Z."/>
            <person name="Liu Y."/>
            <person name="Xu W."/>
            <person name="Pan J."/>
            <person name="Luo Z.H."/>
            <person name="Li M."/>
        </authorList>
    </citation>
    <scope>NUCLEOTIDE SEQUENCE [LARGE SCALE GENOMIC DNA]</scope>
    <source>
        <strain evidence="3">SpSt-626</strain>
    </source>
</reference>
<evidence type="ECO:0000313" key="3">
    <source>
        <dbReference type="EMBL" id="HGM97804.1"/>
    </source>
</evidence>
<feature type="chain" id="PRO_5031339336" evidence="2">
    <location>
        <begin position="22"/>
        <end position="89"/>
    </location>
</feature>
<gene>
    <name evidence="3" type="ORF">ENT96_01995</name>
</gene>
<sequence length="89" mass="9554">MKKLIAGMVVVAFLMGCQAPAKIKEDIESLKSEITQVKGKMTELEGKITELEGKITQLEGKITQMEAKTGAKTPSAPKESGGLPPVRKK</sequence>
<dbReference type="AlphaFoldDB" id="A0A7V4EBK9"/>